<evidence type="ECO:0008006" key="4">
    <source>
        <dbReference type="Google" id="ProtNLM"/>
    </source>
</evidence>
<dbReference type="HOGENOM" id="CLU_198487_0_0_1"/>
<dbReference type="EMBL" id="JH431362">
    <property type="status" value="NOT_ANNOTATED_CDS"/>
    <property type="molecule type" value="Genomic_DNA"/>
</dbReference>
<feature type="chain" id="PRO_5004589993" description="LCN-type CS-alpha/beta domain-containing protein" evidence="1">
    <location>
        <begin position="21"/>
        <end position="73"/>
    </location>
</feature>
<proteinExistence type="predicted"/>
<evidence type="ECO:0000313" key="2">
    <source>
        <dbReference type="EnsemblMetazoa" id="SMAR003678-PA"/>
    </source>
</evidence>
<feature type="signal peptide" evidence="1">
    <location>
        <begin position="1"/>
        <end position="20"/>
    </location>
</feature>
<keyword evidence="3" id="KW-1185">Reference proteome</keyword>
<organism evidence="2 3">
    <name type="scientific">Strigamia maritima</name>
    <name type="common">European centipede</name>
    <name type="synonym">Geophilus maritimus</name>
    <dbReference type="NCBI Taxonomy" id="126957"/>
    <lineage>
        <taxon>Eukaryota</taxon>
        <taxon>Metazoa</taxon>
        <taxon>Ecdysozoa</taxon>
        <taxon>Arthropoda</taxon>
        <taxon>Myriapoda</taxon>
        <taxon>Chilopoda</taxon>
        <taxon>Pleurostigmophora</taxon>
        <taxon>Geophilomorpha</taxon>
        <taxon>Linotaeniidae</taxon>
        <taxon>Strigamia</taxon>
    </lineage>
</organism>
<name>T1IRI5_STRMM</name>
<sequence length="73" mass="8214">MKHYCLFVVFCIMVIGITDGGVTNHCYWDGTAPWCKGICDSSYKTCKRDKYGDGKKCKIAGTKAYCCSFYCPE</sequence>
<dbReference type="AlphaFoldDB" id="T1IRI5"/>
<keyword evidence="1" id="KW-0732">Signal</keyword>
<accession>T1IRI5</accession>
<dbReference type="EnsemblMetazoa" id="SMAR003678-RA">
    <property type="protein sequence ID" value="SMAR003678-PA"/>
    <property type="gene ID" value="SMAR003678"/>
</dbReference>
<evidence type="ECO:0000256" key="1">
    <source>
        <dbReference type="SAM" id="SignalP"/>
    </source>
</evidence>
<dbReference type="Proteomes" id="UP000014500">
    <property type="component" value="Unassembled WGS sequence"/>
</dbReference>
<reference evidence="2" key="2">
    <citation type="submission" date="2015-02" db="UniProtKB">
        <authorList>
            <consortium name="EnsemblMetazoa"/>
        </authorList>
    </citation>
    <scope>IDENTIFICATION</scope>
</reference>
<dbReference type="PhylomeDB" id="T1IRI5"/>
<reference evidence="3" key="1">
    <citation type="submission" date="2011-05" db="EMBL/GenBank/DDBJ databases">
        <authorList>
            <person name="Richards S.R."/>
            <person name="Qu J."/>
            <person name="Jiang H."/>
            <person name="Jhangiani S.N."/>
            <person name="Agravi P."/>
            <person name="Goodspeed R."/>
            <person name="Gross S."/>
            <person name="Mandapat C."/>
            <person name="Jackson L."/>
            <person name="Mathew T."/>
            <person name="Pu L."/>
            <person name="Thornton R."/>
            <person name="Saada N."/>
            <person name="Wilczek-Boney K.B."/>
            <person name="Lee S."/>
            <person name="Kovar C."/>
            <person name="Wu Y."/>
            <person name="Scherer S.E."/>
            <person name="Worley K.C."/>
            <person name="Muzny D.M."/>
            <person name="Gibbs R."/>
        </authorList>
    </citation>
    <scope>NUCLEOTIDE SEQUENCE</scope>
    <source>
        <strain evidence="3">Brora</strain>
    </source>
</reference>
<evidence type="ECO:0000313" key="3">
    <source>
        <dbReference type="Proteomes" id="UP000014500"/>
    </source>
</evidence>
<protein>
    <recommendedName>
        <fullName evidence="4">LCN-type CS-alpha/beta domain-containing protein</fullName>
    </recommendedName>
</protein>